<dbReference type="InterPro" id="IPR011990">
    <property type="entry name" value="TPR-like_helical_dom_sf"/>
</dbReference>
<dbReference type="GO" id="GO:0005634">
    <property type="term" value="C:nucleus"/>
    <property type="evidence" value="ECO:0007669"/>
    <property type="project" value="TreeGrafter"/>
</dbReference>
<dbReference type="Proteomes" id="UP000315496">
    <property type="component" value="Chromosome 2"/>
</dbReference>
<dbReference type="EMBL" id="VDLU01000002">
    <property type="protein sequence ID" value="TNJ28795.1"/>
    <property type="molecule type" value="Genomic_DNA"/>
</dbReference>
<comment type="caution">
    <text evidence="1">The sequence shown here is derived from an EMBL/GenBank/DDBJ whole genome shotgun (WGS) entry which is preliminary data.</text>
</comment>
<dbReference type="PANTHER" id="PTHR46035:SF1">
    <property type="entry name" value="TETRATRICOPEPTIDE REPEAT PROTEIN 4"/>
    <property type="match status" value="1"/>
</dbReference>
<evidence type="ECO:0000313" key="1">
    <source>
        <dbReference type="EMBL" id="TNJ28795.1"/>
    </source>
</evidence>
<name>A0A4Z1SV35_GIAMU</name>
<dbReference type="VEuPathDB" id="GiardiaDB:GMRT_15614"/>
<dbReference type="PANTHER" id="PTHR46035">
    <property type="entry name" value="TETRATRICOPEPTIDE REPEAT PROTEIN 4"/>
    <property type="match status" value="1"/>
</dbReference>
<dbReference type="GO" id="GO:0006457">
    <property type="term" value="P:protein folding"/>
    <property type="evidence" value="ECO:0007669"/>
    <property type="project" value="TreeGrafter"/>
</dbReference>
<dbReference type="GO" id="GO:0051879">
    <property type="term" value="F:Hsp90 protein binding"/>
    <property type="evidence" value="ECO:0007669"/>
    <property type="project" value="TreeGrafter"/>
</dbReference>
<reference evidence="1 2" key="1">
    <citation type="submission" date="2019-05" db="EMBL/GenBank/DDBJ databases">
        <title>The compact genome of Giardia muris reveals important steps in the evolution of intestinal protozoan parasites.</title>
        <authorList>
            <person name="Xu F."/>
            <person name="Jimenez-Gonzalez A."/>
            <person name="Einarsson E."/>
            <person name="Astvaldsson A."/>
            <person name="Peirasmaki D."/>
            <person name="Eckmann L."/>
            <person name="Andersson J.O."/>
            <person name="Svard S.G."/>
            <person name="Jerlstrom-Hultqvist J."/>
        </authorList>
    </citation>
    <scope>NUCLEOTIDE SEQUENCE [LARGE SCALE GENOMIC DNA]</scope>
    <source>
        <strain evidence="1 2">Roberts-Thomson</strain>
    </source>
</reference>
<gene>
    <name evidence="1" type="ORF">GMRT_15614</name>
</gene>
<dbReference type="SUPFAM" id="SSF48452">
    <property type="entry name" value="TPR-like"/>
    <property type="match status" value="1"/>
</dbReference>
<dbReference type="AlphaFoldDB" id="A0A4Z1SV35"/>
<dbReference type="OrthoDB" id="10250354at2759"/>
<keyword evidence="2" id="KW-1185">Reference proteome</keyword>
<dbReference type="GO" id="GO:0005829">
    <property type="term" value="C:cytosol"/>
    <property type="evidence" value="ECO:0007669"/>
    <property type="project" value="TreeGrafter"/>
</dbReference>
<dbReference type="GO" id="GO:0030544">
    <property type="term" value="F:Hsp70 protein binding"/>
    <property type="evidence" value="ECO:0007669"/>
    <property type="project" value="TreeGrafter"/>
</dbReference>
<evidence type="ECO:0000313" key="2">
    <source>
        <dbReference type="Proteomes" id="UP000315496"/>
    </source>
</evidence>
<protein>
    <submittedName>
        <fullName evidence="1">Uncharacterized protein</fullName>
    </submittedName>
</protein>
<proteinExistence type="predicted"/>
<accession>A0A4Z1SV35</accession>
<dbReference type="Gene3D" id="1.25.40.10">
    <property type="entry name" value="Tetratricopeptide repeat domain"/>
    <property type="match status" value="1"/>
</dbReference>
<organism evidence="1 2">
    <name type="scientific">Giardia muris</name>
    <dbReference type="NCBI Taxonomy" id="5742"/>
    <lineage>
        <taxon>Eukaryota</taxon>
        <taxon>Metamonada</taxon>
        <taxon>Diplomonadida</taxon>
        <taxon>Hexamitidae</taxon>
        <taxon>Giardiinae</taxon>
        <taxon>Giardia</taxon>
    </lineage>
</organism>
<sequence>MPNEIEDADDVDIPDSWSLHPFVIRHAPTEEEKRRSPALQGVDDLLYGGGPLNLQSTYRTQGNNAMEQAKGSQTKEEREKHLELAVRLYDGALDIEIQLEGQQGQEEKEADAGVITEKELRTRRAILMANKAEALRQLGRLQEAYRLATLAINEDNEYYKGYLRRARICESISDYARAVMNYKKAYDRSFKDDVRKLLNKARKTLKAMEQEYSRIVSFYVTLNPTLADHIGLALPIVELSNTLESVMKYATTLHIVYPQFSLIERITDFNYETPLQAYIQLLFQEPRGDEAFDKDYSLESVSLYFAPDWCDLLDSSGHISSYATLQVRFQRVDPNASFLSLVHMGCTIPLVPTLFVVNKETEDEFLLGYSMLQ</sequence>